<reference evidence="4 5" key="1">
    <citation type="journal article" date="2020" name="G3 (Bethesda)">
        <title>Improved Reference Genome for Cyclotella cryptica CCMP332, a Model for Cell Wall Morphogenesis, Salinity Adaptation, and Lipid Production in Diatoms (Bacillariophyta).</title>
        <authorList>
            <person name="Roberts W.R."/>
            <person name="Downey K.M."/>
            <person name="Ruck E.C."/>
            <person name="Traller J.C."/>
            <person name="Alverson A.J."/>
        </authorList>
    </citation>
    <scope>NUCLEOTIDE SEQUENCE [LARGE SCALE GENOMIC DNA]</scope>
    <source>
        <strain evidence="4 5">CCMP332</strain>
    </source>
</reference>
<dbReference type="Pfam" id="PF23598">
    <property type="entry name" value="LRR_14"/>
    <property type="match status" value="1"/>
</dbReference>
<dbReference type="InterPro" id="IPR001611">
    <property type="entry name" value="Leu-rich_rpt"/>
</dbReference>
<gene>
    <name evidence="4" type="ORF">HJC23_004835</name>
</gene>
<dbReference type="FunFam" id="3.80.10.10:FF:000383">
    <property type="entry name" value="Leucine-rich repeat receptor protein kinase EMS1"/>
    <property type="match status" value="1"/>
</dbReference>
<feature type="domain" description="Disease resistance R13L4/SHOC-2-like LRR" evidence="3">
    <location>
        <begin position="602"/>
        <end position="712"/>
    </location>
</feature>
<feature type="region of interest" description="Disordered" evidence="2">
    <location>
        <begin position="1"/>
        <end position="28"/>
    </location>
</feature>
<dbReference type="Pfam" id="PF00560">
    <property type="entry name" value="LRR_1"/>
    <property type="match status" value="1"/>
</dbReference>
<comment type="caution">
    <text evidence="4">The sequence shown here is derived from an EMBL/GenBank/DDBJ whole genome shotgun (WGS) entry which is preliminary data.</text>
</comment>
<dbReference type="InterPro" id="IPR055414">
    <property type="entry name" value="LRR_R13L4/SHOC2-like"/>
</dbReference>
<dbReference type="EMBL" id="JABMIG020000254">
    <property type="protein sequence ID" value="KAL3783660.1"/>
    <property type="molecule type" value="Genomic_DNA"/>
</dbReference>
<dbReference type="AlphaFoldDB" id="A0ABD3PB63"/>
<dbReference type="InterPro" id="IPR032675">
    <property type="entry name" value="LRR_dom_sf"/>
</dbReference>
<accession>A0ABD3PB63</accession>
<evidence type="ECO:0000259" key="3">
    <source>
        <dbReference type="Pfam" id="PF23598"/>
    </source>
</evidence>
<dbReference type="InterPro" id="IPR052592">
    <property type="entry name" value="LRR-RLK"/>
</dbReference>
<organism evidence="4 5">
    <name type="scientific">Cyclotella cryptica</name>
    <dbReference type="NCBI Taxonomy" id="29204"/>
    <lineage>
        <taxon>Eukaryota</taxon>
        <taxon>Sar</taxon>
        <taxon>Stramenopiles</taxon>
        <taxon>Ochrophyta</taxon>
        <taxon>Bacillariophyta</taxon>
        <taxon>Coscinodiscophyceae</taxon>
        <taxon>Thalassiosirophycidae</taxon>
        <taxon>Stephanodiscales</taxon>
        <taxon>Stephanodiscaceae</taxon>
        <taxon>Cyclotella</taxon>
    </lineage>
</organism>
<name>A0ABD3PB63_9STRA</name>
<proteinExistence type="predicted"/>
<evidence type="ECO:0000256" key="1">
    <source>
        <dbReference type="ARBA" id="ARBA00022737"/>
    </source>
</evidence>
<feature type="compositionally biased region" description="Basic and acidic residues" evidence="2">
    <location>
        <begin position="152"/>
        <end position="162"/>
    </location>
</feature>
<evidence type="ECO:0000256" key="2">
    <source>
        <dbReference type="SAM" id="MobiDB-lite"/>
    </source>
</evidence>
<keyword evidence="5" id="KW-1185">Reference proteome</keyword>
<sequence length="828" mass="91627">MGMEVGDLDSAAAMETSTAKQASSDTNICSDVSSTTSLCSRHQIILQQLNDVTKFSDEWFRLKAEEAELRCYLASDESRVVEEDVFSTINNDDGGDKTGGKNLIMTDHDRARGITGPETIEDVNQAPHPATFIEALTRPGHLFAPSTSKTSLSEKKKEDQKILHKSGNRPRPSREKSLFDNQILSDEPPLPSLYDPSAIGHITDCKDSSGNRYDYDRKGEEKLGLHQTFSKPSLSGKSHTLKNVLSTETDMFEMYNNIDMQTQDSAQSINSQQSDHSLIHRDCDKSHQSNAGRLSASEGMLVAAYPKEEPSIDEPIYEASEYDPSLNTSCYKSVRCRLYTTLSLLITGAIVAVGVVYGLKKDTDYDNAINYKPTQSPKTDLVTDRESLGLQDIIENHVLERHAKFSDMEDWDPRYLALEWILRHDKFHDNTNLFQRYILALLAFSYDSDSWNCGGVYDVESCNKTEVFDDYSLWLSGTSECFWFGVSCDDDVVKGLDLSSNNLIGETPPEIGGLRFLERLVLYDNCLYGTLPSELWKLASLVEIDFGGNALSGTISSDLYALSSLTILNLASNKNEGNCNHTDGTATTVSSAGFEGDILGPKIGQLTKLREIQLFTNNFSGSISSEIGRLNQLEVVDAHSNALSGSLPKELSQLFNLMELRLAGNKINGSIPEIIGNMKALEALSLSGMTMVGTIPDSLYNLTNLKELHLRNNKPGFNGPVKSEIGNLLQLEELVLYDNPLLSGTLPSELGLCQNLRVIQLQGTKITGTVPKEVCSLRDMKLNLDFAQWTEEFFKVDCLPNNETLPALIHCDCCSTCCDHTTKSCFNM</sequence>
<dbReference type="SUPFAM" id="SSF52047">
    <property type="entry name" value="RNI-like"/>
    <property type="match status" value="1"/>
</dbReference>
<feature type="region of interest" description="Disordered" evidence="2">
    <location>
        <begin position="137"/>
        <end position="176"/>
    </location>
</feature>
<dbReference type="PANTHER" id="PTHR48054">
    <property type="entry name" value="RECEPTOR KINASE-LIKE PROTEIN XA21"/>
    <property type="match status" value="1"/>
</dbReference>
<dbReference type="Gene3D" id="3.80.10.10">
    <property type="entry name" value="Ribonuclease Inhibitor"/>
    <property type="match status" value="2"/>
</dbReference>
<dbReference type="Proteomes" id="UP001516023">
    <property type="component" value="Unassembled WGS sequence"/>
</dbReference>
<dbReference type="PANTHER" id="PTHR48054:SF82">
    <property type="entry name" value="LRR RECEPTOR-LIKE SERINE_THREONINE-PROTEIN KINASE FLS2"/>
    <property type="match status" value="1"/>
</dbReference>
<feature type="compositionally biased region" description="Polar residues" evidence="2">
    <location>
        <begin position="15"/>
        <end position="28"/>
    </location>
</feature>
<protein>
    <recommendedName>
        <fullName evidence="3">Disease resistance R13L4/SHOC-2-like LRR domain-containing protein</fullName>
    </recommendedName>
</protein>
<keyword evidence="1" id="KW-0677">Repeat</keyword>
<evidence type="ECO:0000313" key="4">
    <source>
        <dbReference type="EMBL" id="KAL3783660.1"/>
    </source>
</evidence>
<evidence type="ECO:0000313" key="5">
    <source>
        <dbReference type="Proteomes" id="UP001516023"/>
    </source>
</evidence>